<dbReference type="GeneID" id="72007010"/>
<reference evidence="6 7" key="1">
    <citation type="journal article" date="2021" name="Environ. Microbiol.">
        <title>Gene family expansions and transcriptome signatures uncover fungal adaptations to wood decay.</title>
        <authorList>
            <person name="Hage H."/>
            <person name="Miyauchi S."/>
            <person name="Viragh M."/>
            <person name="Drula E."/>
            <person name="Min B."/>
            <person name="Chaduli D."/>
            <person name="Navarro D."/>
            <person name="Favel A."/>
            <person name="Norest M."/>
            <person name="Lesage-Meessen L."/>
            <person name="Balint B."/>
            <person name="Merenyi Z."/>
            <person name="de Eugenio L."/>
            <person name="Morin E."/>
            <person name="Martinez A.T."/>
            <person name="Baldrian P."/>
            <person name="Stursova M."/>
            <person name="Martinez M.J."/>
            <person name="Novotny C."/>
            <person name="Magnuson J.K."/>
            <person name="Spatafora J.W."/>
            <person name="Maurice S."/>
            <person name="Pangilinan J."/>
            <person name="Andreopoulos W."/>
            <person name="LaButti K."/>
            <person name="Hundley H."/>
            <person name="Na H."/>
            <person name="Kuo A."/>
            <person name="Barry K."/>
            <person name="Lipzen A."/>
            <person name="Henrissat B."/>
            <person name="Riley R."/>
            <person name="Ahrendt S."/>
            <person name="Nagy L.G."/>
            <person name="Grigoriev I.V."/>
            <person name="Martin F."/>
            <person name="Rosso M.N."/>
        </authorList>
    </citation>
    <scope>NUCLEOTIDE SEQUENCE [LARGE SCALE GENOMIC DNA]</scope>
    <source>
        <strain evidence="6 7">CIRM-BRFM 1785</strain>
    </source>
</reference>
<proteinExistence type="inferred from homology"/>
<dbReference type="Proteomes" id="UP000814176">
    <property type="component" value="Unassembled WGS sequence"/>
</dbReference>
<comment type="subunit">
    <text evidence="4">Binds to mitochondrial small subunit 15S rRNA.</text>
</comment>
<feature type="compositionally biased region" description="Polar residues" evidence="5">
    <location>
        <begin position="546"/>
        <end position="556"/>
    </location>
</feature>
<feature type="region of interest" description="Disordered" evidence="5">
    <location>
        <begin position="1"/>
        <end position="101"/>
    </location>
</feature>
<evidence type="ECO:0000313" key="6">
    <source>
        <dbReference type="EMBL" id="KAH9843547.1"/>
    </source>
</evidence>
<comment type="similarity">
    <text evidence="1">Belongs to the CCM1 family.</text>
</comment>
<name>A0ABQ8KYF2_9APHY</name>
<keyword evidence="2" id="KW-0677">Repeat</keyword>
<evidence type="ECO:0000256" key="5">
    <source>
        <dbReference type="SAM" id="MobiDB-lite"/>
    </source>
</evidence>
<dbReference type="PANTHER" id="PTHR47936:SF1">
    <property type="entry name" value="PENTATRICOPEPTIDE REPEAT-CONTAINING PROTEIN GUN1, CHLOROPLASTIC"/>
    <property type="match status" value="1"/>
</dbReference>
<dbReference type="InterPro" id="IPR011990">
    <property type="entry name" value="TPR-like_helical_dom_sf"/>
</dbReference>
<protein>
    <submittedName>
        <fullName evidence="6">Uncharacterized protein</fullName>
    </submittedName>
</protein>
<comment type="caution">
    <text evidence="6">The sequence shown here is derived from an EMBL/GenBank/DDBJ whole genome shotgun (WGS) entry which is preliminary data.</text>
</comment>
<dbReference type="PANTHER" id="PTHR47936">
    <property type="entry name" value="PPR_LONG DOMAIN-CONTAINING PROTEIN"/>
    <property type="match status" value="1"/>
</dbReference>
<evidence type="ECO:0000256" key="3">
    <source>
        <dbReference type="ARBA" id="ARBA00044493"/>
    </source>
</evidence>
<gene>
    <name evidence="6" type="ORF">C8Q71DRAFT_825387</name>
</gene>
<evidence type="ECO:0000256" key="4">
    <source>
        <dbReference type="ARBA" id="ARBA00044511"/>
    </source>
</evidence>
<dbReference type="Gene3D" id="1.25.40.10">
    <property type="entry name" value="Tetratricopeptide repeat domain"/>
    <property type="match status" value="1"/>
</dbReference>
<feature type="compositionally biased region" description="Basic and acidic residues" evidence="5">
    <location>
        <begin position="52"/>
        <end position="67"/>
    </location>
</feature>
<feature type="compositionally biased region" description="Basic and acidic residues" evidence="5">
    <location>
        <begin position="1"/>
        <end position="11"/>
    </location>
</feature>
<evidence type="ECO:0000313" key="7">
    <source>
        <dbReference type="Proteomes" id="UP000814176"/>
    </source>
</evidence>
<comment type="function">
    <text evidence="3">Regulates mitochondrial small subunit maturation by controlling 15S rRNA 5'-end processing. Localizes to the 5' precursor of the 15S rRNA in a position that is subsequently occupied by mS47 in the mature yeast mtSSU. Uses structure and sequence-specific RNA recognition, binding to a single-stranded region of the precursor and specifically recognizing bases -6 to -1. The exchange of Ccm1 for mS47 is coupled to the irreversible removal of precursor rRNA that is accompanied by conformational changes of the mitoribosomal proteins uS5m and mS26. These conformational changes signal completion of 5'-end rRNA processing through protection of the mature 5'-end of the 15S rRNA and stabilization of mS47. The removal of the 5' precursor together with the dissociation of Ccm1 may be catalyzed by the 5'-3' exoribonuclease Pet127. Involved in the specific removal of group I introns in mitochondrial encoded transcripts.</text>
</comment>
<feature type="region of interest" description="Disordered" evidence="5">
    <location>
        <begin position="528"/>
        <end position="565"/>
    </location>
</feature>
<organism evidence="6 7">
    <name type="scientific">Rhodofomes roseus</name>
    <dbReference type="NCBI Taxonomy" id="34475"/>
    <lineage>
        <taxon>Eukaryota</taxon>
        <taxon>Fungi</taxon>
        <taxon>Dikarya</taxon>
        <taxon>Basidiomycota</taxon>
        <taxon>Agaricomycotina</taxon>
        <taxon>Agaricomycetes</taxon>
        <taxon>Polyporales</taxon>
        <taxon>Rhodofomes</taxon>
    </lineage>
</organism>
<accession>A0ABQ8KYF2</accession>
<feature type="compositionally biased region" description="Basic and acidic residues" evidence="5">
    <location>
        <begin position="656"/>
        <end position="667"/>
    </location>
</feature>
<evidence type="ECO:0000256" key="2">
    <source>
        <dbReference type="ARBA" id="ARBA00022737"/>
    </source>
</evidence>
<dbReference type="EMBL" id="JADCUA010000001">
    <property type="protein sequence ID" value="KAH9843547.1"/>
    <property type="molecule type" value="Genomic_DNA"/>
</dbReference>
<evidence type="ECO:0000256" key="1">
    <source>
        <dbReference type="ARBA" id="ARBA00006192"/>
    </source>
</evidence>
<dbReference type="RefSeq" id="XP_047784357.1">
    <property type="nucleotide sequence ID" value="XM_047926278.1"/>
</dbReference>
<sequence>MAHGPRSREEMNPVPSSTSTEAMRGPPNTSRDRGQQPAQSPLGAREVVGRAPTREGERSTLKEEHASRVSSDTAPQDAETESTLEGHDLPTDVARSNYPTSSPFVSDLVRELRGLLRKKGEPTAMKRLHAFLDKMPDDNPTRFQAFEATMRMFLREGCPMAAVTCYTRMTEEGFLCSISLRAQMMVVSLVNRLPAPTEFFALLETWFQNKRFDESALQDMLFLLDDVISKDPVFVDTVAKLYLRCKPPGYSFSRGTVSWLVYVHARAGSKDSAKEWIDPERHAGASSPNPYTSLLRFVDGSSGDDELYLWIIQRMREFQIQPDLPFYNALLFAEFARRRYEHAFKIYALLKSSDDPAVTPDGLTFTTLFRVQLDMSRPDTQRMRSMPGAPSPRQLYREMIACHVSRTDNGLEGTLTDSTLVLALRVFMKRRDYAAAFVALKTIQHCKMPIDLVMYHRILAFLMQRIEQQLSSVAVRRGPRSSWSYRFLGLATAPTKQRPVYDPRVLDAVLRIGMIRRLSLDYVAPQLELTDDDPPEERPDFDAPAGSSTHKQSAPTRSPKLPESSFDFETYTKAFRIHGMPTTLDVTGTVKSNPRRIYSATPLERILRRAMLADRPASIVAAMKDVNTELAMAKEQMLGDLKNKLSRSSAGKQKRRDVDRNGSKKQADGAASGRAGDNAIEADG</sequence>
<feature type="region of interest" description="Disordered" evidence="5">
    <location>
        <begin position="641"/>
        <end position="684"/>
    </location>
</feature>
<keyword evidence="7" id="KW-1185">Reference proteome</keyword>